<proteinExistence type="predicted"/>
<keyword evidence="2" id="KW-1185">Reference proteome</keyword>
<evidence type="ECO:0000313" key="1">
    <source>
        <dbReference type="EMBL" id="DBA19559.1"/>
    </source>
</evidence>
<organism evidence="1 2">
    <name type="scientific">Pyxicephalus adspersus</name>
    <name type="common">African bullfrog</name>
    <dbReference type="NCBI Taxonomy" id="30357"/>
    <lineage>
        <taxon>Eukaryota</taxon>
        <taxon>Metazoa</taxon>
        <taxon>Chordata</taxon>
        <taxon>Craniata</taxon>
        <taxon>Vertebrata</taxon>
        <taxon>Euteleostomi</taxon>
        <taxon>Amphibia</taxon>
        <taxon>Batrachia</taxon>
        <taxon>Anura</taxon>
        <taxon>Neobatrachia</taxon>
        <taxon>Ranoidea</taxon>
        <taxon>Pyxicephalidae</taxon>
        <taxon>Pyxicephalinae</taxon>
        <taxon>Pyxicephalus</taxon>
    </lineage>
</organism>
<name>A0AAV2ZMU1_PYXAD</name>
<evidence type="ECO:0000313" key="2">
    <source>
        <dbReference type="Proteomes" id="UP001181693"/>
    </source>
</evidence>
<dbReference type="EMBL" id="DYDO01000008">
    <property type="protein sequence ID" value="DBA19559.1"/>
    <property type="molecule type" value="Genomic_DNA"/>
</dbReference>
<dbReference type="Proteomes" id="UP001181693">
    <property type="component" value="Unassembled WGS sequence"/>
</dbReference>
<reference evidence="1" key="1">
    <citation type="thesis" date="2020" institute="ProQuest LLC" country="789 East Eisenhower Parkway, Ann Arbor, MI, USA">
        <title>Comparative Genomics and Chromosome Evolution.</title>
        <authorList>
            <person name="Mudd A.B."/>
        </authorList>
    </citation>
    <scope>NUCLEOTIDE SEQUENCE</scope>
    <source>
        <strain evidence="1">1538</strain>
        <tissue evidence="1">Blood</tissue>
    </source>
</reference>
<protein>
    <submittedName>
        <fullName evidence="1">Uncharacterized protein</fullName>
    </submittedName>
</protein>
<comment type="caution">
    <text evidence="1">The sequence shown here is derived from an EMBL/GenBank/DDBJ whole genome shotgun (WGS) entry which is preliminary data.</text>
</comment>
<dbReference type="AlphaFoldDB" id="A0AAV2ZMU1"/>
<gene>
    <name evidence="1" type="ORF">GDO54_015374</name>
</gene>
<accession>A0AAV2ZMU1</accession>
<sequence>MCGPSVQKKMFVDLSKNRAWVLFPHTREYQAWKEPNTLHVHRQRPLPTYRIRNSSAAPCTKVLIGVINTIHQGSPTHFGSLSLPSSGLNRNHAECELLIVKF</sequence>